<dbReference type="InterPro" id="IPR002938">
    <property type="entry name" value="FAD-bd"/>
</dbReference>
<comment type="caution">
    <text evidence="5">The sequence shown here is derived from an EMBL/GenBank/DDBJ whole genome shotgun (WGS) entry which is preliminary data.</text>
</comment>
<evidence type="ECO:0000256" key="2">
    <source>
        <dbReference type="ARBA" id="ARBA00023033"/>
    </source>
</evidence>
<dbReference type="PANTHER" id="PTHR13789">
    <property type="entry name" value="MONOOXYGENASE"/>
    <property type="match status" value="1"/>
</dbReference>
<dbReference type="PANTHER" id="PTHR13789:SF309">
    <property type="entry name" value="PUTATIVE (AFU_ORTHOLOGUE AFUA_6G14510)-RELATED"/>
    <property type="match status" value="1"/>
</dbReference>
<evidence type="ECO:0000259" key="4">
    <source>
        <dbReference type="Pfam" id="PF01494"/>
    </source>
</evidence>
<reference evidence="5 6" key="1">
    <citation type="journal article" date="2019" name="Int. J. Syst. Evol. Microbiol.">
        <title>The Global Catalogue of Microorganisms (GCM) 10K type strain sequencing project: providing services to taxonomists for standard genome sequencing and annotation.</title>
        <authorList>
            <consortium name="The Broad Institute Genomics Platform"/>
            <consortium name="The Broad Institute Genome Sequencing Center for Infectious Disease"/>
            <person name="Wu L."/>
            <person name="Ma J."/>
        </authorList>
    </citation>
    <scope>NUCLEOTIDE SEQUENCE [LARGE SCALE GENOMIC DNA]</scope>
    <source>
        <strain evidence="5 6">JCM 10649</strain>
    </source>
</reference>
<keyword evidence="2 5" id="KW-0503">Monooxygenase</keyword>
<keyword evidence="1" id="KW-0560">Oxidoreductase</keyword>
<evidence type="ECO:0000256" key="1">
    <source>
        <dbReference type="ARBA" id="ARBA00023002"/>
    </source>
</evidence>
<dbReference type="Gene3D" id="3.50.50.60">
    <property type="entry name" value="FAD/NAD(P)-binding domain"/>
    <property type="match status" value="1"/>
</dbReference>
<proteinExistence type="predicted"/>
<sequence length="384" mass="40550">MTRALIIGGGIAGPVTAMALRRAGLDVSVHEAYPGAADHLGAFLVLFANGLAALRAIGAEAAVRASSFPADSVEFLGPSGEPLGTHPIAGSRDPGLRPRTLQRSALYRALHDEAARRGIAVEYGKRLVDITTGRHGTVVAAFADGSRAEGDLLVGADGIHSVTRAVLDPHAPPPRYTGYTSVCGRTRETVHPAPPRTYRMIFGRRAFFGCTTAPDGTTHWFANIRGPEQPRSAPGDRWRRHAAEALAADRSPAAAVVAATGAEVVGMNCYDMPTTPVWHDSRTVLVGDAAHATAPHAAQGASIAVEDGVVLARCLRDLPDPERAFAAYERLRRERVERVVAASAGLADRARPAPGERRERDAAADPAGGDWLTGYRVEWDAPVG</sequence>
<dbReference type="SUPFAM" id="SSF51905">
    <property type="entry name" value="FAD/NAD(P)-binding domain"/>
    <property type="match status" value="1"/>
</dbReference>
<dbReference type="EMBL" id="BAAAHB010000063">
    <property type="protein sequence ID" value="GAA0479635.1"/>
    <property type="molecule type" value="Genomic_DNA"/>
</dbReference>
<dbReference type="PRINTS" id="PR00420">
    <property type="entry name" value="RNGMNOXGNASE"/>
</dbReference>
<feature type="domain" description="FAD-binding" evidence="4">
    <location>
        <begin position="2"/>
        <end position="342"/>
    </location>
</feature>
<dbReference type="RefSeq" id="WP_344094084.1">
    <property type="nucleotide sequence ID" value="NZ_BAAAHB010000063.1"/>
</dbReference>
<accession>A0ABN1ALQ2</accession>
<evidence type="ECO:0000256" key="3">
    <source>
        <dbReference type="SAM" id="MobiDB-lite"/>
    </source>
</evidence>
<feature type="compositionally biased region" description="Basic and acidic residues" evidence="3">
    <location>
        <begin position="348"/>
        <end position="363"/>
    </location>
</feature>
<gene>
    <name evidence="5" type="ORF">GCM10009544_47000</name>
</gene>
<organism evidence="5 6">
    <name type="scientific">Streptomyces stramineus</name>
    <dbReference type="NCBI Taxonomy" id="173861"/>
    <lineage>
        <taxon>Bacteria</taxon>
        <taxon>Bacillati</taxon>
        <taxon>Actinomycetota</taxon>
        <taxon>Actinomycetes</taxon>
        <taxon>Kitasatosporales</taxon>
        <taxon>Streptomycetaceae</taxon>
        <taxon>Streptomyces</taxon>
    </lineage>
</organism>
<protein>
    <submittedName>
        <fullName evidence="5">FAD-dependent monooxygenase</fullName>
    </submittedName>
</protein>
<dbReference type="Pfam" id="PF01494">
    <property type="entry name" value="FAD_binding_3"/>
    <property type="match status" value="1"/>
</dbReference>
<dbReference type="GO" id="GO:0004497">
    <property type="term" value="F:monooxygenase activity"/>
    <property type="evidence" value="ECO:0007669"/>
    <property type="project" value="UniProtKB-KW"/>
</dbReference>
<name>A0ABN1ALQ2_9ACTN</name>
<dbReference type="InterPro" id="IPR036188">
    <property type="entry name" value="FAD/NAD-bd_sf"/>
</dbReference>
<keyword evidence="6" id="KW-1185">Reference proteome</keyword>
<dbReference type="Proteomes" id="UP001499895">
    <property type="component" value="Unassembled WGS sequence"/>
</dbReference>
<evidence type="ECO:0000313" key="5">
    <source>
        <dbReference type="EMBL" id="GAA0479635.1"/>
    </source>
</evidence>
<feature type="region of interest" description="Disordered" evidence="3">
    <location>
        <begin position="347"/>
        <end position="371"/>
    </location>
</feature>
<evidence type="ECO:0000313" key="6">
    <source>
        <dbReference type="Proteomes" id="UP001499895"/>
    </source>
</evidence>
<dbReference type="InterPro" id="IPR050493">
    <property type="entry name" value="FAD-dep_Monooxygenase_BioMet"/>
</dbReference>